<comment type="caution">
    <text evidence="1">The sequence shown here is derived from an EMBL/GenBank/DDBJ whole genome shotgun (WGS) entry which is preliminary data.</text>
</comment>
<dbReference type="InterPro" id="IPR003337">
    <property type="entry name" value="Trehalose_PPase"/>
</dbReference>
<gene>
    <name evidence="1" type="ORF">B1B_09977</name>
</gene>
<dbReference type="AlphaFoldDB" id="T1BKQ5"/>
<accession>T1BKQ5</accession>
<dbReference type="SUPFAM" id="SSF56784">
    <property type="entry name" value="HAD-like"/>
    <property type="match status" value="1"/>
</dbReference>
<dbReference type="Pfam" id="PF02358">
    <property type="entry name" value="Trehalose_PPase"/>
    <property type="match status" value="1"/>
</dbReference>
<evidence type="ECO:0000313" key="1">
    <source>
        <dbReference type="EMBL" id="EQD53879.1"/>
    </source>
</evidence>
<dbReference type="GO" id="GO:0005992">
    <property type="term" value="P:trehalose biosynthetic process"/>
    <property type="evidence" value="ECO:0007669"/>
    <property type="project" value="InterPro"/>
</dbReference>
<proteinExistence type="predicted"/>
<name>T1BKQ5_9ZZZZ</name>
<dbReference type="InterPro" id="IPR036412">
    <property type="entry name" value="HAD-like_sf"/>
</dbReference>
<dbReference type="EMBL" id="AUZY01006586">
    <property type="protein sequence ID" value="EQD53879.1"/>
    <property type="molecule type" value="Genomic_DNA"/>
</dbReference>
<organism evidence="1">
    <name type="scientific">mine drainage metagenome</name>
    <dbReference type="NCBI Taxonomy" id="410659"/>
    <lineage>
        <taxon>unclassified sequences</taxon>
        <taxon>metagenomes</taxon>
        <taxon>ecological metagenomes</taxon>
    </lineage>
</organism>
<reference evidence="1" key="1">
    <citation type="submission" date="2013-08" db="EMBL/GenBank/DDBJ databases">
        <authorList>
            <person name="Mendez C."/>
            <person name="Richter M."/>
            <person name="Ferrer M."/>
            <person name="Sanchez J."/>
        </authorList>
    </citation>
    <scope>NUCLEOTIDE SEQUENCE</scope>
</reference>
<dbReference type="Gene3D" id="3.40.50.1000">
    <property type="entry name" value="HAD superfamily/HAD-like"/>
    <property type="match status" value="1"/>
</dbReference>
<dbReference type="Gene3D" id="3.30.70.1020">
    <property type="entry name" value="Trehalose-6-phosphate phosphatase related protein, domain 2"/>
    <property type="match status" value="1"/>
</dbReference>
<sequence length="208" mass="23549">MNPEDAVPGPGLIRTLSALDSVYLLYVVTGRSLQEITSFLGRDLNIIALHGALTLTSSGIRYNVLNFSHYEKLCDDIFSNREEYLAEFPGLRIYNKQGNVLFHFGLMDPGYKERLFNLVNSLSSRAGMPVYEGKRIIELRIPDINKGIAIRQYSEGKKKLIAGDDRTDEEAFMENPDAITIHVGPGESISRYRIPDFSEMLRFLEQLL</sequence>
<reference evidence="1" key="2">
    <citation type="journal article" date="2014" name="ISME J.">
        <title>Microbial stratification in low pH oxic and suboxic macroscopic growths along an acid mine drainage.</title>
        <authorList>
            <person name="Mendez-Garcia C."/>
            <person name="Mesa V."/>
            <person name="Sprenger R.R."/>
            <person name="Richter M."/>
            <person name="Diez M.S."/>
            <person name="Solano J."/>
            <person name="Bargiela R."/>
            <person name="Golyshina O.V."/>
            <person name="Manteca A."/>
            <person name="Ramos J.L."/>
            <person name="Gallego J.R."/>
            <person name="Llorente I."/>
            <person name="Martins Dos Santos V.A."/>
            <person name="Jensen O.N."/>
            <person name="Pelaez A.I."/>
            <person name="Sanchez J."/>
            <person name="Ferrer M."/>
        </authorList>
    </citation>
    <scope>NUCLEOTIDE SEQUENCE</scope>
</reference>
<protein>
    <submittedName>
        <fullName evidence="1">Trehalose-6-phosphatase</fullName>
    </submittedName>
</protein>
<dbReference type="InterPro" id="IPR023214">
    <property type="entry name" value="HAD_sf"/>
</dbReference>